<evidence type="ECO:0000259" key="9">
    <source>
        <dbReference type="Pfam" id="PF00535"/>
    </source>
</evidence>
<dbReference type="Pfam" id="PF00535">
    <property type="entry name" value="Glycos_transf_2"/>
    <property type="match status" value="1"/>
</dbReference>
<feature type="transmembrane region" description="Helical" evidence="8">
    <location>
        <begin position="244"/>
        <end position="269"/>
    </location>
</feature>
<evidence type="ECO:0000256" key="7">
    <source>
        <dbReference type="ARBA" id="ARBA00023136"/>
    </source>
</evidence>
<feature type="domain" description="Glycosyltransferase 2-like" evidence="9">
    <location>
        <begin position="17"/>
        <end position="177"/>
    </location>
</feature>
<dbReference type="InterPro" id="IPR001173">
    <property type="entry name" value="Glyco_trans_2-like"/>
</dbReference>
<dbReference type="AlphaFoldDB" id="A0A518D0C6"/>
<evidence type="ECO:0000256" key="5">
    <source>
        <dbReference type="ARBA" id="ARBA00022985"/>
    </source>
</evidence>
<dbReference type="PANTHER" id="PTHR48090">
    <property type="entry name" value="UNDECAPRENYL-PHOSPHATE 4-DEOXY-4-FORMAMIDO-L-ARABINOSE TRANSFERASE-RELATED"/>
    <property type="match status" value="1"/>
</dbReference>
<dbReference type="GO" id="GO:0099621">
    <property type="term" value="F:undecaprenyl-phosphate 4-deoxy-4-formamido-L-arabinose transferase activity"/>
    <property type="evidence" value="ECO:0007669"/>
    <property type="project" value="UniProtKB-EC"/>
</dbReference>
<dbReference type="EC" id="2.4.2.53" evidence="10"/>
<keyword evidence="7 8" id="KW-0472">Membrane</keyword>
<reference evidence="10 11" key="1">
    <citation type="submission" date="2019-02" db="EMBL/GenBank/DDBJ databases">
        <title>Deep-cultivation of Planctomycetes and their phenomic and genomic characterization uncovers novel biology.</title>
        <authorList>
            <person name="Wiegand S."/>
            <person name="Jogler M."/>
            <person name="Boedeker C."/>
            <person name="Pinto D."/>
            <person name="Vollmers J."/>
            <person name="Rivas-Marin E."/>
            <person name="Kohn T."/>
            <person name="Peeters S.H."/>
            <person name="Heuer A."/>
            <person name="Rast P."/>
            <person name="Oberbeckmann S."/>
            <person name="Bunk B."/>
            <person name="Jeske O."/>
            <person name="Meyerdierks A."/>
            <person name="Storesund J.E."/>
            <person name="Kallscheuer N."/>
            <person name="Luecker S."/>
            <person name="Lage O.M."/>
            <person name="Pohl T."/>
            <person name="Merkel B.J."/>
            <person name="Hornburger P."/>
            <person name="Mueller R.-W."/>
            <person name="Bruemmer F."/>
            <person name="Labrenz M."/>
            <person name="Spormann A.M."/>
            <person name="Op den Camp H."/>
            <person name="Overmann J."/>
            <person name="Amann R."/>
            <person name="Jetten M.S.M."/>
            <person name="Mascher T."/>
            <person name="Medema M.H."/>
            <person name="Devos D.P."/>
            <person name="Kaster A.-K."/>
            <person name="Ovreas L."/>
            <person name="Rohde M."/>
            <person name="Galperin M.Y."/>
            <person name="Jogler C."/>
        </authorList>
    </citation>
    <scope>NUCLEOTIDE SEQUENCE [LARGE SCALE GENOMIC DNA]</scope>
    <source>
        <strain evidence="10 11">Pla163</strain>
    </source>
</reference>
<feature type="transmembrane region" description="Helical" evidence="8">
    <location>
        <begin position="289"/>
        <end position="315"/>
    </location>
</feature>
<dbReference type="SUPFAM" id="SSF53448">
    <property type="entry name" value="Nucleotide-diphospho-sugar transferases"/>
    <property type="match status" value="1"/>
</dbReference>
<organism evidence="10 11">
    <name type="scientific">Rohdeia mirabilis</name>
    <dbReference type="NCBI Taxonomy" id="2528008"/>
    <lineage>
        <taxon>Bacteria</taxon>
        <taxon>Pseudomonadati</taxon>
        <taxon>Planctomycetota</taxon>
        <taxon>Planctomycetia</taxon>
        <taxon>Planctomycetia incertae sedis</taxon>
        <taxon>Rohdeia</taxon>
    </lineage>
</organism>
<dbReference type="EMBL" id="CP036290">
    <property type="protein sequence ID" value="QDU84931.1"/>
    <property type="molecule type" value="Genomic_DNA"/>
</dbReference>
<name>A0A518D0C6_9BACT</name>
<keyword evidence="6 8" id="KW-1133">Transmembrane helix</keyword>
<evidence type="ECO:0000256" key="1">
    <source>
        <dbReference type="ARBA" id="ARBA00022475"/>
    </source>
</evidence>
<evidence type="ECO:0000313" key="10">
    <source>
        <dbReference type="EMBL" id="QDU84931.1"/>
    </source>
</evidence>
<evidence type="ECO:0000256" key="2">
    <source>
        <dbReference type="ARBA" id="ARBA00022676"/>
    </source>
</evidence>
<dbReference type="InterPro" id="IPR050256">
    <property type="entry name" value="Glycosyltransferase_2"/>
</dbReference>
<evidence type="ECO:0000313" key="11">
    <source>
        <dbReference type="Proteomes" id="UP000319342"/>
    </source>
</evidence>
<evidence type="ECO:0000256" key="8">
    <source>
        <dbReference type="SAM" id="Phobius"/>
    </source>
</evidence>
<gene>
    <name evidence="10" type="primary">arnC_4</name>
    <name evidence="10" type="ORF">Pla163_20510</name>
</gene>
<sequence>MTETAPVPSSPEPIRISAVVPVYNEAESLRPLTEELTRALSSMGVSYEILFVDDCSTDGSLRVLLELRRQDRHIRIVRFRRNFGQTAGMAAGFDHARGELVVTLDGDLQNDPADIPAMVKKLEEGWDIVAGWRRKREDGFLLRRLPSIVANRLIGLYTGVSIHDTGCTLKVFRAQVLRGVSLYSDQHRFLPVVYAGAGARVTEMEVNHRSRRFGSSKYGLSRATRVLLDLLSIKLIAQFSQRPLHYFGVLSLTFFLFALFFVLVGLIGVENAFQGDASALASFNRWELPVVSIVILLMMLVVYFALLGLLGELAVKASGMHKRGTLDRLLNELH</sequence>
<dbReference type="Proteomes" id="UP000319342">
    <property type="component" value="Chromosome"/>
</dbReference>
<evidence type="ECO:0000256" key="4">
    <source>
        <dbReference type="ARBA" id="ARBA00022692"/>
    </source>
</evidence>
<dbReference type="GO" id="GO:0009103">
    <property type="term" value="P:lipopolysaccharide biosynthetic process"/>
    <property type="evidence" value="ECO:0007669"/>
    <property type="project" value="UniProtKB-KW"/>
</dbReference>
<keyword evidence="11" id="KW-1185">Reference proteome</keyword>
<keyword evidence="5" id="KW-0448">Lipopolysaccharide biosynthesis</keyword>
<dbReference type="CDD" id="cd04187">
    <property type="entry name" value="DPM1_like_bac"/>
    <property type="match status" value="1"/>
</dbReference>
<dbReference type="GO" id="GO:0005886">
    <property type="term" value="C:plasma membrane"/>
    <property type="evidence" value="ECO:0007669"/>
    <property type="project" value="TreeGrafter"/>
</dbReference>
<keyword evidence="4 8" id="KW-0812">Transmembrane</keyword>
<keyword evidence="2 10" id="KW-0328">Glycosyltransferase</keyword>
<keyword evidence="1" id="KW-1003">Cell membrane</keyword>
<protein>
    <submittedName>
        <fullName evidence="10">Undecaprenyl-phosphate 4-deoxy-4-formamido-L-arabinose transferase</fullName>
        <ecNumber evidence="10">2.4.2.53</ecNumber>
    </submittedName>
</protein>
<proteinExistence type="predicted"/>
<evidence type="ECO:0000256" key="6">
    <source>
        <dbReference type="ARBA" id="ARBA00022989"/>
    </source>
</evidence>
<accession>A0A518D0C6</accession>
<dbReference type="RefSeq" id="WP_419185774.1">
    <property type="nucleotide sequence ID" value="NZ_CP036290.1"/>
</dbReference>
<dbReference type="Gene3D" id="3.90.550.10">
    <property type="entry name" value="Spore Coat Polysaccharide Biosynthesis Protein SpsA, Chain A"/>
    <property type="match status" value="1"/>
</dbReference>
<dbReference type="InterPro" id="IPR029044">
    <property type="entry name" value="Nucleotide-diphossugar_trans"/>
</dbReference>
<keyword evidence="3 10" id="KW-0808">Transferase</keyword>
<evidence type="ECO:0000256" key="3">
    <source>
        <dbReference type="ARBA" id="ARBA00022679"/>
    </source>
</evidence>
<dbReference type="PANTHER" id="PTHR48090:SF3">
    <property type="entry name" value="UNDECAPRENYL-PHOSPHATE 4-DEOXY-4-FORMAMIDO-L-ARABINOSE TRANSFERASE"/>
    <property type="match status" value="1"/>
</dbReference>